<dbReference type="PRINTS" id="PR01415">
    <property type="entry name" value="ANKYRIN"/>
</dbReference>
<reference evidence="5 6" key="1">
    <citation type="submission" date="2020-08" db="EMBL/GenBank/DDBJ databases">
        <title>Novel species isolated from subtropical streams in China.</title>
        <authorList>
            <person name="Lu H."/>
        </authorList>
    </citation>
    <scope>NUCLEOTIDE SEQUENCE [LARGE SCALE GENOMIC DNA]</scope>
    <source>
        <strain evidence="5 6">FT31W</strain>
    </source>
</reference>
<dbReference type="PROSITE" id="PS51257">
    <property type="entry name" value="PROKAR_LIPOPROTEIN"/>
    <property type="match status" value="1"/>
</dbReference>
<keyword evidence="2 3" id="KW-0040">ANK repeat</keyword>
<proteinExistence type="predicted"/>
<feature type="repeat" description="ANK" evidence="3">
    <location>
        <begin position="93"/>
        <end position="121"/>
    </location>
</feature>
<evidence type="ECO:0000256" key="4">
    <source>
        <dbReference type="SAM" id="SignalP"/>
    </source>
</evidence>
<name>A0ABR6YM95_9BURK</name>
<dbReference type="Pfam" id="PF12796">
    <property type="entry name" value="Ank_2"/>
    <property type="match status" value="2"/>
</dbReference>
<dbReference type="RefSeq" id="WP_186862569.1">
    <property type="nucleotide sequence ID" value="NZ_JACOGC010000002.1"/>
</dbReference>
<dbReference type="SMART" id="SM00248">
    <property type="entry name" value="ANK"/>
    <property type="match status" value="5"/>
</dbReference>
<evidence type="ECO:0000256" key="3">
    <source>
        <dbReference type="PROSITE-ProRule" id="PRU00023"/>
    </source>
</evidence>
<feature type="chain" id="PRO_5045047003" evidence="4">
    <location>
        <begin position="25"/>
        <end position="219"/>
    </location>
</feature>
<dbReference type="InterPro" id="IPR036770">
    <property type="entry name" value="Ankyrin_rpt-contain_sf"/>
</dbReference>
<keyword evidence="6" id="KW-1185">Reference proteome</keyword>
<sequence>MLSRIACVLLTFCLWLGCPTDSYADSYADFLFAIRFNDAETVKNFLQQGMDVNSVEGERGETILMIALREKAMRVVDVLLHTPDIRVGARAKNGDTALMIASFLGNAAAVSQLIDAGAEVNQPGWTALHYAAASGNTEVVAILLEHYAYIDAESPNKTTPLMMAARSGRAAVFHLLLDEGADPDLKNDKGMTALDFAIEQERRDLIDILKAGKTHSSGN</sequence>
<dbReference type="PROSITE" id="PS50088">
    <property type="entry name" value="ANK_REPEAT"/>
    <property type="match status" value="3"/>
</dbReference>
<dbReference type="PANTHER" id="PTHR24171:SF8">
    <property type="entry name" value="BRCA1-ASSOCIATED RING DOMAIN PROTEIN 1"/>
    <property type="match status" value="1"/>
</dbReference>
<comment type="caution">
    <text evidence="5">The sequence shown here is derived from an EMBL/GenBank/DDBJ whole genome shotgun (WGS) entry which is preliminary data.</text>
</comment>
<feature type="repeat" description="ANK" evidence="3">
    <location>
        <begin position="123"/>
        <end position="155"/>
    </location>
</feature>
<organism evidence="5 6">
    <name type="scientific">Undibacterium griseum</name>
    <dbReference type="NCBI Taxonomy" id="2762295"/>
    <lineage>
        <taxon>Bacteria</taxon>
        <taxon>Pseudomonadati</taxon>
        <taxon>Pseudomonadota</taxon>
        <taxon>Betaproteobacteria</taxon>
        <taxon>Burkholderiales</taxon>
        <taxon>Oxalobacteraceae</taxon>
        <taxon>Undibacterium</taxon>
    </lineage>
</organism>
<feature type="repeat" description="ANK" evidence="3">
    <location>
        <begin position="156"/>
        <end position="188"/>
    </location>
</feature>
<dbReference type="PROSITE" id="PS50297">
    <property type="entry name" value="ANK_REP_REGION"/>
    <property type="match status" value="3"/>
</dbReference>
<dbReference type="InterPro" id="IPR002110">
    <property type="entry name" value="Ankyrin_rpt"/>
</dbReference>
<evidence type="ECO:0000313" key="6">
    <source>
        <dbReference type="Proteomes" id="UP000613113"/>
    </source>
</evidence>
<evidence type="ECO:0000313" key="5">
    <source>
        <dbReference type="EMBL" id="MBC3885021.1"/>
    </source>
</evidence>
<evidence type="ECO:0000256" key="2">
    <source>
        <dbReference type="ARBA" id="ARBA00023043"/>
    </source>
</evidence>
<accession>A0ABR6YM95</accession>
<gene>
    <name evidence="5" type="ORF">H8K27_07770</name>
</gene>
<evidence type="ECO:0000256" key="1">
    <source>
        <dbReference type="ARBA" id="ARBA00022737"/>
    </source>
</evidence>
<keyword evidence="1" id="KW-0677">Repeat</keyword>
<dbReference type="EMBL" id="JACOGC010000002">
    <property type="protein sequence ID" value="MBC3885021.1"/>
    <property type="molecule type" value="Genomic_DNA"/>
</dbReference>
<dbReference type="Proteomes" id="UP000613113">
    <property type="component" value="Unassembled WGS sequence"/>
</dbReference>
<dbReference type="PANTHER" id="PTHR24171">
    <property type="entry name" value="ANKYRIN REPEAT DOMAIN-CONTAINING PROTEIN 39-RELATED"/>
    <property type="match status" value="1"/>
</dbReference>
<protein>
    <submittedName>
        <fullName evidence="5">Ankyrin repeat domain-containing protein</fullName>
    </submittedName>
</protein>
<keyword evidence="4" id="KW-0732">Signal</keyword>
<dbReference type="Gene3D" id="1.25.40.20">
    <property type="entry name" value="Ankyrin repeat-containing domain"/>
    <property type="match status" value="1"/>
</dbReference>
<feature type="signal peptide" evidence="4">
    <location>
        <begin position="1"/>
        <end position="24"/>
    </location>
</feature>
<dbReference type="SUPFAM" id="SSF48403">
    <property type="entry name" value="Ankyrin repeat"/>
    <property type="match status" value="1"/>
</dbReference>